<accession>A0A271KCB8</accession>
<organism evidence="1 2">
    <name type="scientific">Mesorhizobium wenxiniae</name>
    <dbReference type="NCBI Taxonomy" id="2014805"/>
    <lineage>
        <taxon>Bacteria</taxon>
        <taxon>Pseudomonadati</taxon>
        <taxon>Pseudomonadota</taxon>
        <taxon>Alphaproteobacteria</taxon>
        <taxon>Hyphomicrobiales</taxon>
        <taxon>Phyllobacteriaceae</taxon>
        <taxon>Mesorhizobium</taxon>
    </lineage>
</organism>
<dbReference type="Proteomes" id="UP000215931">
    <property type="component" value="Unassembled WGS sequence"/>
</dbReference>
<comment type="caution">
    <text evidence="1">The sequence shown here is derived from an EMBL/GenBank/DDBJ whole genome shotgun (WGS) entry which is preliminary data.</text>
</comment>
<protein>
    <submittedName>
        <fullName evidence="1">Uncharacterized protein</fullName>
    </submittedName>
</protein>
<sequence>MSAENVHQITPAIRVVETDREWIVQTVEMKRTRRHGLQSTGVWADCAYITSRSMLNGELKRLVGNGAMKAGLVRHVSQDVLDWLNGLPERHPSRDLQRSTVLDMLEASTAHSEHGETFQDHLPLIVKHGPLRWRIDRNARFDP</sequence>
<evidence type="ECO:0000313" key="1">
    <source>
        <dbReference type="EMBL" id="PAP92649.1"/>
    </source>
</evidence>
<keyword evidence="2" id="KW-1185">Reference proteome</keyword>
<dbReference type="EMBL" id="NPKH01000033">
    <property type="protein sequence ID" value="PAP92649.1"/>
    <property type="molecule type" value="Genomic_DNA"/>
</dbReference>
<gene>
    <name evidence="1" type="ORF">CIT31_25320</name>
</gene>
<evidence type="ECO:0000313" key="2">
    <source>
        <dbReference type="Proteomes" id="UP000215931"/>
    </source>
</evidence>
<proteinExistence type="predicted"/>
<reference evidence="1 2" key="1">
    <citation type="submission" date="2017-08" db="EMBL/GenBank/DDBJ databases">
        <title>Mesorhizobium wenxinae sp. nov., a novel rhizobial species isolated from root nodules of chickpea (Cicer arietinum L.).</title>
        <authorList>
            <person name="Zhang J."/>
        </authorList>
    </citation>
    <scope>NUCLEOTIDE SEQUENCE [LARGE SCALE GENOMIC DNA]</scope>
    <source>
        <strain evidence="2">WYCCWR 10019</strain>
    </source>
</reference>
<dbReference type="AlphaFoldDB" id="A0A271KCB8"/>
<name>A0A271KCB8_9HYPH</name>
<dbReference type="OrthoDB" id="9889565at2"/>